<dbReference type="Gene3D" id="2.60.40.1120">
    <property type="entry name" value="Carboxypeptidase-like, regulatory domain"/>
    <property type="match status" value="1"/>
</dbReference>
<dbReference type="STRING" id="470826.SAMN04488027_10540"/>
<dbReference type="Pfam" id="PF14905">
    <property type="entry name" value="OMP_b-brl_3"/>
    <property type="match status" value="1"/>
</dbReference>
<feature type="signal peptide" evidence="4">
    <location>
        <begin position="1"/>
        <end position="21"/>
    </location>
</feature>
<keyword evidence="4" id="KW-0732">Signal</keyword>
<dbReference type="InterPro" id="IPR037066">
    <property type="entry name" value="Plug_dom_sf"/>
</dbReference>
<evidence type="ECO:0000256" key="3">
    <source>
        <dbReference type="ARBA" id="ARBA00023237"/>
    </source>
</evidence>
<dbReference type="Pfam" id="PF13715">
    <property type="entry name" value="CarbopepD_reg_2"/>
    <property type="match status" value="1"/>
</dbReference>
<dbReference type="Gene3D" id="2.40.170.20">
    <property type="entry name" value="TonB-dependent receptor, beta-barrel domain"/>
    <property type="match status" value="1"/>
</dbReference>
<feature type="domain" description="Outer membrane protein beta-barrel" evidence="5">
    <location>
        <begin position="378"/>
        <end position="780"/>
    </location>
</feature>
<feature type="chain" id="PRO_5011512176" evidence="4">
    <location>
        <begin position="22"/>
        <end position="806"/>
    </location>
</feature>
<comment type="subcellular location">
    <subcellularLocation>
        <location evidence="1">Cell outer membrane</location>
    </subcellularLocation>
</comment>
<dbReference type="EMBL" id="FNCW01000005">
    <property type="protein sequence ID" value="SDG67849.1"/>
    <property type="molecule type" value="Genomic_DNA"/>
</dbReference>
<organism evidence="6 7">
    <name type="scientific">Psychroflexus sediminis</name>
    <dbReference type="NCBI Taxonomy" id="470826"/>
    <lineage>
        <taxon>Bacteria</taxon>
        <taxon>Pseudomonadati</taxon>
        <taxon>Bacteroidota</taxon>
        <taxon>Flavobacteriia</taxon>
        <taxon>Flavobacteriales</taxon>
        <taxon>Flavobacteriaceae</taxon>
        <taxon>Psychroflexus</taxon>
    </lineage>
</organism>
<sequence length="806" mass="91200">MKTYRTLLILISLLISGAGLAQGKLTGLVQDAQSETIPFANVVVLKVKDSTIVSGGATDMNGNFNIDTPEDGAYFLEFSTIGFQSVKTEAFKVENTSFQKDFGVITLHVEENSLDEVLVIAERPRIEVKADKLVVNVAGTVMASGTSAYEVLAKSPGVWLDQNGDLQLNGKANVAVMIDGRPTYLSSNELQSLLKGMSSENIKNIEIISNPSAKYEAEGTAGILNVILKKNKLSGMNGSAYAGYEYNGFSLYNTGINLNYKKGKWNSFVNLDASKDGRFREQTIFRTFDLEEGVTRINQNGKETRFFYTPSLRMGTDYEINERHSVGVTGNLTYQNGENDWDNEVTLNPAAGAPSFIDARNHLEDEFYNASMNMHYQWKLDTVGSNLSADLDYVKLNKDVNTTFTNVFTFSPSDSETERLGTDNFSEYDIYAARVDLGLPLPNAAKLEFGAKASQVKSRSTLEFYEIINNERIIDPDLSNRFSYDENIYAAYGSFSKKFNETWNLQAGLRLEQTVAEGYSATLDKRTPREYLDLFPSLFVQQNISEDYKVSYSLSRRITRPNYERLNPFIFYLDPYSYVEGNPDLRPQYTNSFQLTQTYKNKYNLILGAQYSKDFIIEVPIQNEETNQTAFAFRNIDRNKNFSATLIAPLRITKGWRMDNNLVASYQYFNTQINGEELENEQFSIIARSNHQISLPYDISWEINASYTSPMAYGLYRIKSRWGIDTGFKKSFMQDKLDVNLAFTDLFRTQTITASSRINNNLNKLSQYMFDQSVRLTLRYNFSSGSKFESKRQEAALEELKRAGGD</sequence>
<proteinExistence type="predicted"/>
<evidence type="ECO:0000256" key="2">
    <source>
        <dbReference type="ARBA" id="ARBA00023136"/>
    </source>
</evidence>
<keyword evidence="6" id="KW-0675">Receptor</keyword>
<protein>
    <submittedName>
        <fullName evidence="6">Outer membrane receptor proteins, mostly Fe transport</fullName>
    </submittedName>
</protein>
<dbReference type="PANTHER" id="PTHR40980:SF4">
    <property type="entry name" value="TONB-DEPENDENT RECEPTOR-LIKE BETA-BARREL DOMAIN-CONTAINING PROTEIN"/>
    <property type="match status" value="1"/>
</dbReference>
<dbReference type="SUPFAM" id="SSF49464">
    <property type="entry name" value="Carboxypeptidase regulatory domain-like"/>
    <property type="match status" value="1"/>
</dbReference>
<reference evidence="6 7" key="1">
    <citation type="submission" date="2016-10" db="EMBL/GenBank/DDBJ databases">
        <authorList>
            <person name="de Groot N.N."/>
        </authorList>
    </citation>
    <scope>NUCLEOTIDE SEQUENCE [LARGE SCALE GENOMIC DNA]</scope>
    <source>
        <strain evidence="6 7">DSM 19803</strain>
    </source>
</reference>
<dbReference type="RefSeq" id="WP_093367014.1">
    <property type="nucleotide sequence ID" value="NZ_FNCW01000005.1"/>
</dbReference>
<evidence type="ECO:0000313" key="7">
    <source>
        <dbReference type="Proteomes" id="UP000199296"/>
    </source>
</evidence>
<dbReference type="Proteomes" id="UP000199296">
    <property type="component" value="Unassembled WGS sequence"/>
</dbReference>
<evidence type="ECO:0000256" key="1">
    <source>
        <dbReference type="ARBA" id="ARBA00004442"/>
    </source>
</evidence>
<dbReference type="InterPro" id="IPR041700">
    <property type="entry name" value="OMP_b-brl_3"/>
</dbReference>
<dbReference type="Gene3D" id="2.170.130.10">
    <property type="entry name" value="TonB-dependent receptor, plug domain"/>
    <property type="match status" value="1"/>
</dbReference>
<dbReference type="GO" id="GO:0009279">
    <property type="term" value="C:cell outer membrane"/>
    <property type="evidence" value="ECO:0007669"/>
    <property type="project" value="UniProtKB-SubCell"/>
</dbReference>
<dbReference type="PANTHER" id="PTHR40980">
    <property type="entry name" value="PLUG DOMAIN-CONTAINING PROTEIN"/>
    <property type="match status" value="1"/>
</dbReference>
<keyword evidence="2" id="KW-0472">Membrane</keyword>
<keyword evidence="7" id="KW-1185">Reference proteome</keyword>
<dbReference type="InterPro" id="IPR008969">
    <property type="entry name" value="CarboxyPept-like_regulatory"/>
</dbReference>
<dbReference type="SUPFAM" id="SSF56935">
    <property type="entry name" value="Porins"/>
    <property type="match status" value="1"/>
</dbReference>
<evidence type="ECO:0000313" key="6">
    <source>
        <dbReference type="EMBL" id="SDG67849.1"/>
    </source>
</evidence>
<name>A0A1G7W7S7_9FLAO</name>
<dbReference type="InterPro" id="IPR036942">
    <property type="entry name" value="Beta-barrel_TonB_sf"/>
</dbReference>
<evidence type="ECO:0000256" key="4">
    <source>
        <dbReference type="SAM" id="SignalP"/>
    </source>
</evidence>
<gene>
    <name evidence="6" type="ORF">SAMN04488027_10540</name>
</gene>
<keyword evidence="3" id="KW-0998">Cell outer membrane</keyword>
<evidence type="ECO:0000259" key="5">
    <source>
        <dbReference type="Pfam" id="PF14905"/>
    </source>
</evidence>
<dbReference type="OrthoDB" id="8764943at2"/>
<dbReference type="AlphaFoldDB" id="A0A1G7W7S7"/>
<accession>A0A1G7W7S7</accession>